<dbReference type="VEuPathDB" id="FungiDB:PPTG_02880"/>
<dbReference type="EMBL" id="LNFO01001543">
    <property type="protein sequence ID" value="KUF90479.1"/>
    <property type="molecule type" value="Genomic_DNA"/>
</dbReference>
<sequence>MVLDDTPKKLKLAARHRRLQSSQRRLWGEQERVAIANRPAVVPNCVTLGLVARIARRRILFSTVQRGVLTFECCNNGQHARGLFFQLHCFLPCDRLHRRRYHGAAFERREFIPGFTRYSNNRLQPARLEAGPTLATITTAIATTTYSMPSMPPSVQPLSISLDFFDMADMNAEHHTPLSSASSSSSSELSKPSPCRKLKKRSSPKVLSTKRLSNEEKQAKNRLFVKRCYYKKREALKNLREEVAQLEGEFATVLQHWQERNEHSAEAFRDGKRHITPQDLYAELTIVRSSLVEEQQRLNLRLADRHLFRQRLQQLYEPTR</sequence>
<feature type="coiled-coil region" evidence="1">
    <location>
        <begin position="229"/>
        <end position="256"/>
    </location>
</feature>
<evidence type="ECO:0008006" key="7">
    <source>
        <dbReference type="Google" id="ProtNLM"/>
    </source>
</evidence>
<dbReference type="OMA" id="QRWQERN"/>
<organism evidence="3 6">
    <name type="scientific">Phytophthora nicotianae</name>
    <name type="common">Potato buckeye rot agent</name>
    <name type="synonym">Phytophthora parasitica</name>
    <dbReference type="NCBI Taxonomy" id="4792"/>
    <lineage>
        <taxon>Eukaryota</taxon>
        <taxon>Sar</taxon>
        <taxon>Stramenopiles</taxon>
        <taxon>Oomycota</taxon>
        <taxon>Peronosporomycetes</taxon>
        <taxon>Peronosporales</taxon>
        <taxon>Peronosporaceae</taxon>
        <taxon>Phytophthora</taxon>
    </lineage>
</organism>
<evidence type="ECO:0000313" key="6">
    <source>
        <dbReference type="Proteomes" id="UP000053864"/>
    </source>
</evidence>
<evidence type="ECO:0000313" key="5">
    <source>
        <dbReference type="Proteomes" id="UP000052943"/>
    </source>
</evidence>
<dbReference type="EMBL" id="KI672255">
    <property type="protein sequence ID" value="ETL42620.1"/>
    <property type="molecule type" value="Genomic_DNA"/>
</dbReference>
<accession>W2J869</accession>
<evidence type="ECO:0000256" key="1">
    <source>
        <dbReference type="SAM" id="Coils"/>
    </source>
</evidence>
<name>W2J869_PHYNI</name>
<reference evidence="3 6" key="1">
    <citation type="submission" date="2013-11" db="EMBL/GenBank/DDBJ databases">
        <title>The Genome Sequence of Phytophthora parasitica CJ05E6.</title>
        <authorList>
            <consortium name="The Broad Institute Genomics Platform"/>
            <person name="Russ C."/>
            <person name="Tyler B."/>
            <person name="Panabieres F."/>
            <person name="Shan W."/>
            <person name="Tripathy S."/>
            <person name="Grunwald N."/>
            <person name="Machado M."/>
            <person name="Johnson C.S."/>
            <person name="Arredondo F."/>
            <person name="Hong C."/>
            <person name="Coffey M."/>
            <person name="Young S.K."/>
            <person name="Zeng Q."/>
            <person name="Gargeya S."/>
            <person name="Fitzgerald M."/>
            <person name="Abouelleil A."/>
            <person name="Alvarado L."/>
            <person name="Chapman S.B."/>
            <person name="Gainer-Dewar J."/>
            <person name="Goldberg J."/>
            <person name="Griggs A."/>
            <person name="Gujja S."/>
            <person name="Hansen M."/>
            <person name="Howarth C."/>
            <person name="Imamovic A."/>
            <person name="Ireland A."/>
            <person name="Larimer J."/>
            <person name="McCowan C."/>
            <person name="Murphy C."/>
            <person name="Pearson M."/>
            <person name="Poon T.W."/>
            <person name="Priest M."/>
            <person name="Roberts A."/>
            <person name="Saif S."/>
            <person name="Shea T."/>
            <person name="Sykes S."/>
            <person name="Wortman J."/>
            <person name="Nusbaum C."/>
            <person name="Birren B."/>
        </authorList>
    </citation>
    <scope>NUCLEOTIDE SEQUENCE [LARGE SCALE GENOMIC DNA]</scope>
    <source>
        <strain evidence="3 6">CJ05E6</strain>
    </source>
</reference>
<dbReference type="AlphaFoldDB" id="W2J869"/>
<dbReference type="Proteomes" id="UP000053864">
    <property type="component" value="Unassembled WGS sequence"/>
</dbReference>
<evidence type="ECO:0000313" key="4">
    <source>
        <dbReference type="EMBL" id="KUF90479.1"/>
    </source>
</evidence>
<keyword evidence="1" id="KW-0175">Coiled coil</keyword>
<gene>
    <name evidence="4" type="ORF">AM587_10013004</name>
    <name evidence="3" type="ORF">L916_06600</name>
</gene>
<dbReference type="Proteomes" id="UP000052943">
    <property type="component" value="Unassembled WGS sequence"/>
</dbReference>
<reference evidence="4 5" key="2">
    <citation type="submission" date="2015-11" db="EMBL/GenBank/DDBJ databases">
        <title>Genomes and virulence difference between two physiological races of Phytophthora nicotianae.</title>
        <authorList>
            <person name="Liu H."/>
            <person name="Ma X."/>
            <person name="Yu H."/>
            <person name="Fang D."/>
            <person name="Li Y."/>
            <person name="Wang X."/>
            <person name="Wang W."/>
            <person name="Dong Y."/>
            <person name="Xiao B."/>
        </authorList>
    </citation>
    <scope>NUCLEOTIDE SEQUENCE [LARGE SCALE GENOMIC DNA]</scope>
    <source>
        <strain evidence="5">race 0</strain>
        <strain evidence="4">Race 0</strain>
    </source>
</reference>
<feature type="region of interest" description="Disordered" evidence="2">
    <location>
        <begin position="175"/>
        <end position="213"/>
    </location>
</feature>
<evidence type="ECO:0000313" key="3">
    <source>
        <dbReference type="EMBL" id="ETL42620.1"/>
    </source>
</evidence>
<evidence type="ECO:0000256" key="2">
    <source>
        <dbReference type="SAM" id="MobiDB-lite"/>
    </source>
</evidence>
<feature type="compositionally biased region" description="Low complexity" evidence="2">
    <location>
        <begin position="179"/>
        <end position="193"/>
    </location>
</feature>
<proteinExistence type="predicted"/>
<dbReference type="OrthoDB" id="104225at2759"/>
<accession>A0A0W8D248</accession>
<protein>
    <recommendedName>
        <fullName evidence="7">BZIP domain-containing protein</fullName>
    </recommendedName>
</protein>
<feature type="compositionally biased region" description="Basic residues" evidence="2">
    <location>
        <begin position="194"/>
        <end position="203"/>
    </location>
</feature>